<evidence type="ECO:0000313" key="1">
    <source>
        <dbReference type="EMBL" id="GAF88832.1"/>
    </source>
</evidence>
<accession>X0TL18</accession>
<gene>
    <name evidence="1" type="ORF">S01H1_25332</name>
</gene>
<proteinExistence type="predicted"/>
<reference evidence="1" key="1">
    <citation type="journal article" date="2014" name="Front. Microbiol.">
        <title>High frequency of phylogenetically diverse reductive dehalogenase-homologous genes in deep subseafloor sedimentary metagenomes.</title>
        <authorList>
            <person name="Kawai M."/>
            <person name="Futagami T."/>
            <person name="Toyoda A."/>
            <person name="Takaki Y."/>
            <person name="Nishi S."/>
            <person name="Hori S."/>
            <person name="Arai W."/>
            <person name="Tsubouchi T."/>
            <person name="Morono Y."/>
            <person name="Uchiyama I."/>
            <person name="Ito T."/>
            <person name="Fujiyama A."/>
            <person name="Inagaki F."/>
            <person name="Takami H."/>
        </authorList>
    </citation>
    <scope>NUCLEOTIDE SEQUENCE</scope>
    <source>
        <strain evidence="1">Expedition CK06-06</strain>
    </source>
</reference>
<dbReference type="EMBL" id="BARS01015292">
    <property type="protein sequence ID" value="GAF88832.1"/>
    <property type="molecule type" value="Genomic_DNA"/>
</dbReference>
<comment type="caution">
    <text evidence="1">The sequence shown here is derived from an EMBL/GenBank/DDBJ whole genome shotgun (WGS) entry which is preliminary data.</text>
</comment>
<name>X0TL18_9ZZZZ</name>
<organism evidence="1">
    <name type="scientific">marine sediment metagenome</name>
    <dbReference type="NCBI Taxonomy" id="412755"/>
    <lineage>
        <taxon>unclassified sequences</taxon>
        <taxon>metagenomes</taxon>
        <taxon>ecological metagenomes</taxon>
    </lineage>
</organism>
<dbReference type="AlphaFoldDB" id="X0TL18"/>
<sequence length="98" mass="11529">MRIIIEEKLREIMGDYNIKMILFVHPDLGTVQLTKEQTWYIQGRKYHSDILVKEAKFWCTKCNIELENKGIALDCPEDGTFYECPRCSCRIVIMKKGP</sequence>
<protein>
    <submittedName>
        <fullName evidence="1">Uncharacterized protein</fullName>
    </submittedName>
</protein>